<name>A0A031J3Q6_SPHPI</name>
<dbReference type="PROSITE" id="PS51257">
    <property type="entry name" value="PROKAR_LIPOPROTEIN"/>
    <property type="match status" value="1"/>
</dbReference>
<reference evidence="1 2" key="1">
    <citation type="submission" date="2020-05" db="EMBL/GenBank/DDBJ databases">
        <title>Draft Genome Sequences of Sphingomonas sp. Isolated from the International Space Station.</title>
        <authorList>
            <person name="Bijlani S."/>
            <person name="Singh N.K."/>
            <person name="Mason C.E."/>
            <person name="Wang C.C."/>
            <person name="Venkateswaran K."/>
        </authorList>
    </citation>
    <scope>NUCLEOTIDE SEQUENCE [LARGE SCALE GENOMIC DNA]</scope>
    <source>
        <strain evidence="1 2">FKI-L5-BR-P1</strain>
    </source>
</reference>
<proteinExistence type="predicted"/>
<evidence type="ECO:0000313" key="2">
    <source>
        <dbReference type="Proteomes" id="UP000550136"/>
    </source>
</evidence>
<dbReference type="Proteomes" id="UP000550136">
    <property type="component" value="Unassembled WGS sequence"/>
</dbReference>
<protein>
    <recommendedName>
        <fullName evidence="3">Lipoprotein</fullName>
    </recommendedName>
</protein>
<sequence length="73" mass="8029">MKKMRLIAVLTPALLLGACVTTRPTSAQVESCRAMEGNMGLQTPHDHGEMKGQGRNPMNLSHDRCLRILRSAQ</sequence>
<dbReference type="OrthoDB" id="7475328at2"/>
<organism evidence="1 2">
    <name type="scientific">Sphingomonas paucimobilis</name>
    <name type="common">Pseudomonas paucimobilis</name>
    <dbReference type="NCBI Taxonomy" id="13689"/>
    <lineage>
        <taxon>Bacteria</taxon>
        <taxon>Pseudomonadati</taxon>
        <taxon>Pseudomonadota</taxon>
        <taxon>Alphaproteobacteria</taxon>
        <taxon>Sphingomonadales</taxon>
        <taxon>Sphingomonadaceae</taxon>
        <taxon>Sphingomonas</taxon>
    </lineage>
</organism>
<dbReference type="STRING" id="13689.BV96_04290"/>
<comment type="caution">
    <text evidence="1">The sequence shown here is derived from an EMBL/GenBank/DDBJ whole genome shotgun (WGS) entry which is preliminary data.</text>
</comment>
<dbReference type="EMBL" id="JABEOU010000049">
    <property type="protein sequence ID" value="NNG58962.1"/>
    <property type="molecule type" value="Genomic_DNA"/>
</dbReference>
<evidence type="ECO:0008006" key="3">
    <source>
        <dbReference type="Google" id="ProtNLM"/>
    </source>
</evidence>
<dbReference type="GeneID" id="29272200"/>
<accession>A0A031J3Q6</accession>
<gene>
    <name evidence="1" type="ORF">HKX06_16505</name>
</gene>
<dbReference type="RefSeq" id="WP_007406426.1">
    <property type="nucleotide sequence ID" value="NZ_CAMKZA010000024.1"/>
</dbReference>
<evidence type="ECO:0000313" key="1">
    <source>
        <dbReference type="EMBL" id="NNG58962.1"/>
    </source>
</evidence>
<dbReference type="AlphaFoldDB" id="A0A031J3Q6"/>